<organism evidence="1 2">
    <name type="scientific">Bacillus chungangensis</name>
    <dbReference type="NCBI Taxonomy" id="587633"/>
    <lineage>
        <taxon>Bacteria</taxon>
        <taxon>Bacillati</taxon>
        <taxon>Bacillota</taxon>
        <taxon>Bacilli</taxon>
        <taxon>Bacillales</taxon>
        <taxon>Bacillaceae</taxon>
        <taxon>Bacillus</taxon>
    </lineage>
</organism>
<reference evidence="1 2" key="1">
    <citation type="submission" date="2023-07" db="EMBL/GenBank/DDBJ databases">
        <title>Genomic Encyclopedia of Type Strains, Phase IV (KMG-IV): sequencing the most valuable type-strain genomes for metagenomic binning, comparative biology and taxonomic classification.</title>
        <authorList>
            <person name="Goeker M."/>
        </authorList>
    </citation>
    <scope>NUCLEOTIDE SEQUENCE [LARGE SCALE GENOMIC DNA]</scope>
    <source>
        <strain evidence="1 2">DSM 23837</strain>
    </source>
</reference>
<protein>
    <submittedName>
        <fullName evidence="1">Uncharacterized protein</fullName>
    </submittedName>
</protein>
<gene>
    <name evidence="1" type="ORF">J2S08_001314</name>
</gene>
<proteinExistence type="predicted"/>
<evidence type="ECO:0000313" key="1">
    <source>
        <dbReference type="EMBL" id="MDQ0175480.1"/>
    </source>
</evidence>
<dbReference type="Proteomes" id="UP001223586">
    <property type="component" value="Unassembled WGS sequence"/>
</dbReference>
<dbReference type="RefSeq" id="WP_307227827.1">
    <property type="nucleotide sequence ID" value="NZ_JAUSTT010000006.1"/>
</dbReference>
<accession>A0ABT9WQB5</accession>
<dbReference type="EMBL" id="JAUSTT010000006">
    <property type="protein sequence ID" value="MDQ0175480.1"/>
    <property type="molecule type" value="Genomic_DNA"/>
</dbReference>
<name>A0ABT9WQB5_9BACI</name>
<keyword evidence="2" id="KW-1185">Reference proteome</keyword>
<comment type="caution">
    <text evidence="1">The sequence shown here is derived from an EMBL/GenBank/DDBJ whole genome shotgun (WGS) entry which is preliminary data.</text>
</comment>
<sequence>MQNAKQFSMQLTGPAAWRENQTDGATASDLPYNIVKKACEKYEGVALST</sequence>
<evidence type="ECO:0000313" key="2">
    <source>
        <dbReference type="Proteomes" id="UP001223586"/>
    </source>
</evidence>